<dbReference type="AlphaFoldDB" id="A0A0A9CQA7"/>
<reference evidence="2" key="2">
    <citation type="journal article" date="2015" name="Data Brief">
        <title>Shoot transcriptome of the giant reed, Arundo donax.</title>
        <authorList>
            <person name="Barrero R.A."/>
            <person name="Guerrero F.D."/>
            <person name="Moolhuijzen P."/>
            <person name="Goolsby J.A."/>
            <person name="Tidwell J."/>
            <person name="Bellgard S.E."/>
            <person name="Bellgard M.I."/>
        </authorList>
    </citation>
    <scope>NUCLEOTIDE SEQUENCE</scope>
    <source>
        <tissue evidence="2">Shoot tissue taken approximately 20 cm above the soil surface</tissue>
    </source>
</reference>
<sequence>MQRICSFSSHAKSDKSAKNVSQQSISRISREGSWSNMPNLRSTVSSR</sequence>
<name>A0A0A9CQA7_ARUDO</name>
<accession>A0A0A9CQA7</accession>
<proteinExistence type="predicted"/>
<organism evidence="2">
    <name type="scientific">Arundo donax</name>
    <name type="common">Giant reed</name>
    <name type="synonym">Donax arundinaceus</name>
    <dbReference type="NCBI Taxonomy" id="35708"/>
    <lineage>
        <taxon>Eukaryota</taxon>
        <taxon>Viridiplantae</taxon>
        <taxon>Streptophyta</taxon>
        <taxon>Embryophyta</taxon>
        <taxon>Tracheophyta</taxon>
        <taxon>Spermatophyta</taxon>
        <taxon>Magnoliopsida</taxon>
        <taxon>Liliopsida</taxon>
        <taxon>Poales</taxon>
        <taxon>Poaceae</taxon>
        <taxon>PACMAD clade</taxon>
        <taxon>Arundinoideae</taxon>
        <taxon>Arundineae</taxon>
        <taxon>Arundo</taxon>
    </lineage>
</organism>
<evidence type="ECO:0000256" key="1">
    <source>
        <dbReference type="SAM" id="MobiDB-lite"/>
    </source>
</evidence>
<feature type="compositionally biased region" description="Polar residues" evidence="1">
    <location>
        <begin position="18"/>
        <end position="47"/>
    </location>
</feature>
<protein>
    <submittedName>
        <fullName evidence="2">Uncharacterized protein</fullName>
    </submittedName>
</protein>
<feature type="compositionally biased region" description="Polar residues" evidence="1">
    <location>
        <begin position="1"/>
        <end position="10"/>
    </location>
</feature>
<dbReference type="EMBL" id="GBRH01224233">
    <property type="protein sequence ID" value="JAD73662.1"/>
    <property type="molecule type" value="Transcribed_RNA"/>
</dbReference>
<feature type="region of interest" description="Disordered" evidence="1">
    <location>
        <begin position="1"/>
        <end position="47"/>
    </location>
</feature>
<reference evidence="2" key="1">
    <citation type="submission" date="2014-09" db="EMBL/GenBank/DDBJ databases">
        <authorList>
            <person name="Magalhaes I.L.F."/>
            <person name="Oliveira U."/>
            <person name="Santos F.R."/>
            <person name="Vidigal T.H.D.A."/>
            <person name="Brescovit A.D."/>
            <person name="Santos A.J."/>
        </authorList>
    </citation>
    <scope>NUCLEOTIDE SEQUENCE</scope>
    <source>
        <tissue evidence="2">Shoot tissue taken approximately 20 cm above the soil surface</tissue>
    </source>
</reference>
<evidence type="ECO:0000313" key="2">
    <source>
        <dbReference type="EMBL" id="JAD73662.1"/>
    </source>
</evidence>